<sequence>MPLHYRNRLILLQLRGTPSTTNTYDSSEVSGISSEVQEFISHSYGHRYSSTQQEVITANNSYLPHKELTDRYRPSSSASRLQQFIGRAKDRRIIRKITSMFSAKATATNSIVDGGSSSESLVLHYETLGGESIEALRLELDSLRVATENFSKANKISQCAISSMYKGRLQNGKGIVVKRFHSSSQQVLQEYQTEVSLLAKLEHDNLVQLLGYCVEGTRVLIVYDLSVYASLDFLMFGMIAL</sequence>
<proteinExistence type="predicted"/>
<comment type="caution">
    <text evidence="1">The sequence shown here is derived from an EMBL/GenBank/DDBJ whole genome shotgun (WGS) entry which is preliminary data.</text>
</comment>
<reference evidence="2" key="1">
    <citation type="journal article" date="2022" name="Mol. Ecol. Resour.">
        <title>The genomes of chicory, endive, great burdock and yacon provide insights into Asteraceae palaeo-polyploidization history and plant inulin production.</title>
        <authorList>
            <person name="Fan W."/>
            <person name="Wang S."/>
            <person name="Wang H."/>
            <person name="Wang A."/>
            <person name="Jiang F."/>
            <person name="Liu H."/>
            <person name="Zhao H."/>
            <person name="Xu D."/>
            <person name="Zhang Y."/>
        </authorList>
    </citation>
    <scope>NUCLEOTIDE SEQUENCE [LARGE SCALE GENOMIC DNA]</scope>
    <source>
        <strain evidence="2">cv. Niubang</strain>
    </source>
</reference>
<accession>A0ACB9B0J0</accession>
<organism evidence="1 2">
    <name type="scientific">Arctium lappa</name>
    <name type="common">Greater burdock</name>
    <name type="synonym">Lappa major</name>
    <dbReference type="NCBI Taxonomy" id="4217"/>
    <lineage>
        <taxon>Eukaryota</taxon>
        <taxon>Viridiplantae</taxon>
        <taxon>Streptophyta</taxon>
        <taxon>Embryophyta</taxon>
        <taxon>Tracheophyta</taxon>
        <taxon>Spermatophyta</taxon>
        <taxon>Magnoliopsida</taxon>
        <taxon>eudicotyledons</taxon>
        <taxon>Gunneridae</taxon>
        <taxon>Pentapetalae</taxon>
        <taxon>asterids</taxon>
        <taxon>campanulids</taxon>
        <taxon>Asterales</taxon>
        <taxon>Asteraceae</taxon>
        <taxon>Carduoideae</taxon>
        <taxon>Cardueae</taxon>
        <taxon>Arctiinae</taxon>
        <taxon>Arctium</taxon>
    </lineage>
</organism>
<dbReference type="Proteomes" id="UP001055879">
    <property type="component" value="Linkage Group LG07"/>
</dbReference>
<dbReference type="EMBL" id="CM042053">
    <property type="protein sequence ID" value="KAI3715587.1"/>
    <property type="molecule type" value="Genomic_DNA"/>
</dbReference>
<protein>
    <submittedName>
        <fullName evidence="1">Uncharacterized protein</fullName>
    </submittedName>
</protein>
<keyword evidence="2" id="KW-1185">Reference proteome</keyword>
<evidence type="ECO:0000313" key="2">
    <source>
        <dbReference type="Proteomes" id="UP001055879"/>
    </source>
</evidence>
<gene>
    <name evidence="1" type="ORF">L6452_22573</name>
</gene>
<name>A0ACB9B0J0_ARCLA</name>
<reference evidence="1 2" key="2">
    <citation type="journal article" date="2022" name="Mol. Ecol. Resour.">
        <title>The genomes of chicory, endive, great burdock and yacon provide insights into Asteraceae paleo-polyploidization history and plant inulin production.</title>
        <authorList>
            <person name="Fan W."/>
            <person name="Wang S."/>
            <person name="Wang H."/>
            <person name="Wang A."/>
            <person name="Jiang F."/>
            <person name="Liu H."/>
            <person name="Zhao H."/>
            <person name="Xu D."/>
            <person name="Zhang Y."/>
        </authorList>
    </citation>
    <scope>NUCLEOTIDE SEQUENCE [LARGE SCALE GENOMIC DNA]</scope>
    <source>
        <strain evidence="2">cv. Niubang</strain>
    </source>
</reference>
<evidence type="ECO:0000313" key="1">
    <source>
        <dbReference type="EMBL" id="KAI3715587.1"/>
    </source>
</evidence>